<sequence>MMAATRERGVSATTVFLFFTRNIGRISSSRSTSSSVDLVEALELHDEPVAVAPPRHQLELLLHRLDVRHLEQVGADLEAVVAAARLAGPVDVDAADARLGDLYHHVVDALHGVAGGRAGPTTVVDELDEEQIGHVGGVVHVLA</sequence>
<organism evidence="1 2">
    <name type="scientific">Apiospora phragmitis</name>
    <dbReference type="NCBI Taxonomy" id="2905665"/>
    <lineage>
        <taxon>Eukaryota</taxon>
        <taxon>Fungi</taxon>
        <taxon>Dikarya</taxon>
        <taxon>Ascomycota</taxon>
        <taxon>Pezizomycotina</taxon>
        <taxon>Sordariomycetes</taxon>
        <taxon>Xylariomycetidae</taxon>
        <taxon>Amphisphaeriales</taxon>
        <taxon>Apiosporaceae</taxon>
        <taxon>Apiospora</taxon>
    </lineage>
</organism>
<reference evidence="1 2" key="1">
    <citation type="submission" date="2023-01" db="EMBL/GenBank/DDBJ databases">
        <title>Analysis of 21 Apiospora genomes using comparative genomics revels a genus with tremendous synthesis potential of carbohydrate active enzymes and secondary metabolites.</title>
        <authorList>
            <person name="Sorensen T."/>
        </authorList>
    </citation>
    <scope>NUCLEOTIDE SEQUENCE [LARGE SCALE GENOMIC DNA]</scope>
    <source>
        <strain evidence="1 2">CBS 135458</strain>
    </source>
</reference>
<protein>
    <submittedName>
        <fullName evidence="1">Uncharacterized protein</fullName>
    </submittedName>
</protein>
<gene>
    <name evidence="1" type="ORF">PG994_006833</name>
</gene>
<evidence type="ECO:0000313" key="1">
    <source>
        <dbReference type="EMBL" id="KAK8070217.1"/>
    </source>
</evidence>
<name>A0ABR1VG90_9PEZI</name>
<comment type="caution">
    <text evidence="1">The sequence shown here is derived from an EMBL/GenBank/DDBJ whole genome shotgun (WGS) entry which is preliminary data.</text>
</comment>
<evidence type="ECO:0000313" key="2">
    <source>
        <dbReference type="Proteomes" id="UP001480595"/>
    </source>
</evidence>
<dbReference type="EMBL" id="JAQQWL010000006">
    <property type="protein sequence ID" value="KAK8070217.1"/>
    <property type="molecule type" value="Genomic_DNA"/>
</dbReference>
<keyword evidence="2" id="KW-1185">Reference proteome</keyword>
<accession>A0ABR1VG90</accession>
<dbReference type="GeneID" id="92091305"/>
<dbReference type="Proteomes" id="UP001480595">
    <property type="component" value="Unassembled WGS sequence"/>
</dbReference>
<dbReference type="RefSeq" id="XP_066717511.1">
    <property type="nucleotide sequence ID" value="XM_066858242.1"/>
</dbReference>
<proteinExistence type="predicted"/>